<feature type="transmembrane region" description="Helical" evidence="5">
    <location>
        <begin position="69"/>
        <end position="90"/>
    </location>
</feature>
<sequence length="206" mass="23057">VLYHAETVWELYVARVVAGVGGGIIFTTVPLYLAEIAQDEVRSALVSLFNVFFTAGLLLEYLVGPYVSYWSLVWVSCVAPVIFFICSPWIPESPYFHLQHHYDQKAYNNLTWLRKGASDEQITEELRKIKESLEEAGNNKGSVMDLFSRKGNRNALLLSCGCIMFQQLSGINVMLFYSQTIFQLAGQFSLDPSESSALVGVILLLA</sequence>
<accession>A0A1B6HIP4</accession>
<dbReference type="InterPro" id="IPR005829">
    <property type="entry name" value="Sugar_transporter_CS"/>
</dbReference>
<dbReference type="InterPro" id="IPR020846">
    <property type="entry name" value="MFS_dom"/>
</dbReference>
<evidence type="ECO:0000256" key="4">
    <source>
        <dbReference type="ARBA" id="ARBA00023136"/>
    </source>
</evidence>
<organism evidence="7">
    <name type="scientific">Homalodisca liturata</name>
    <dbReference type="NCBI Taxonomy" id="320908"/>
    <lineage>
        <taxon>Eukaryota</taxon>
        <taxon>Metazoa</taxon>
        <taxon>Ecdysozoa</taxon>
        <taxon>Arthropoda</taxon>
        <taxon>Hexapoda</taxon>
        <taxon>Insecta</taxon>
        <taxon>Pterygota</taxon>
        <taxon>Neoptera</taxon>
        <taxon>Paraneoptera</taxon>
        <taxon>Hemiptera</taxon>
        <taxon>Auchenorrhyncha</taxon>
        <taxon>Membracoidea</taxon>
        <taxon>Cicadellidae</taxon>
        <taxon>Cicadellinae</taxon>
        <taxon>Proconiini</taxon>
        <taxon>Homalodisca</taxon>
    </lineage>
</organism>
<reference evidence="7" key="1">
    <citation type="submission" date="2015-11" db="EMBL/GenBank/DDBJ databases">
        <title>De novo transcriptome assembly of four potential Pierce s Disease insect vectors from Arizona vineyards.</title>
        <authorList>
            <person name="Tassone E.E."/>
        </authorList>
    </citation>
    <scope>NUCLEOTIDE SEQUENCE</scope>
</reference>
<keyword evidence="4 5" id="KW-0472">Membrane</keyword>
<dbReference type="PANTHER" id="PTHR48021">
    <property type="match status" value="1"/>
</dbReference>
<dbReference type="InterPro" id="IPR036259">
    <property type="entry name" value="MFS_trans_sf"/>
</dbReference>
<evidence type="ECO:0000256" key="2">
    <source>
        <dbReference type="ARBA" id="ARBA00022692"/>
    </source>
</evidence>
<feature type="domain" description="Major facilitator superfamily (MFS) profile" evidence="6">
    <location>
        <begin position="1"/>
        <end position="206"/>
    </location>
</feature>
<feature type="transmembrane region" description="Helical" evidence="5">
    <location>
        <begin position="45"/>
        <end position="63"/>
    </location>
</feature>
<dbReference type="AlphaFoldDB" id="A0A1B6HIP4"/>
<dbReference type="InterPro" id="IPR005828">
    <property type="entry name" value="MFS_sugar_transport-like"/>
</dbReference>
<dbReference type="PROSITE" id="PS00217">
    <property type="entry name" value="SUGAR_TRANSPORT_2"/>
    <property type="match status" value="1"/>
</dbReference>
<evidence type="ECO:0000256" key="1">
    <source>
        <dbReference type="ARBA" id="ARBA00004141"/>
    </source>
</evidence>
<evidence type="ECO:0000256" key="3">
    <source>
        <dbReference type="ARBA" id="ARBA00022989"/>
    </source>
</evidence>
<feature type="non-terminal residue" evidence="7">
    <location>
        <position position="206"/>
    </location>
</feature>
<feature type="transmembrane region" description="Helical" evidence="5">
    <location>
        <begin position="155"/>
        <end position="177"/>
    </location>
</feature>
<proteinExistence type="predicted"/>
<dbReference type="GO" id="GO:0016020">
    <property type="term" value="C:membrane"/>
    <property type="evidence" value="ECO:0007669"/>
    <property type="project" value="UniProtKB-SubCell"/>
</dbReference>
<gene>
    <name evidence="7" type="ORF">g.633</name>
</gene>
<dbReference type="PROSITE" id="PS50850">
    <property type="entry name" value="MFS"/>
    <property type="match status" value="1"/>
</dbReference>
<dbReference type="InterPro" id="IPR050549">
    <property type="entry name" value="MFS_Trehalose_Transporter"/>
</dbReference>
<name>A0A1B6HIP4_9HEMI</name>
<evidence type="ECO:0000256" key="5">
    <source>
        <dbReference type="SAM" id="Phobius"/>
    </source>
</evidence>
<keyword evidence="3 5" id="KW-1133">Transmembrane helix</keyword>
<dbReference type="Pfam" id="PF00083">
    <property type="entry name" value="Sugar_tr"/>
    <property type="match status" value="1"/>
</dbReference>
<dbReference type="Gene3D" id="1.20.1250.20">
    <property type="entry name" value="MFS general substrate transporter like domains"/>
    <property type="match status" value="1"/>
</dbReference>
<evidence type="ECO:0000313" key="7">
    <source>
        <dbReference type="EMBL" id="JAS74557.1"/>
    </source>
</evidence>
<dbReference type="EMBL" id="GECU01033149">
    <property type="protein sequence ID" value="JAS74557.1"/>
    <property type="molecule type" value="Transcribed_RNA"/>
</dbReference>
<evidence type="ECO:0000259" key="6">
    <source>
        <dbReference type="PROSITE" id="PS50850"/>
    </source>
</evidence>
<protein>
    <recommendedName>
        <fullName evidence="6">Major facilitator superfamily (MFS) profile domain-containing protein</fullName>
    </recommendedName>
</protein>
<keyword evidence="2 5" id="KW-0812">Transmembrane</keyword>
<dbReference type="PRINTS" id="PR00171">
    <property type="entry name" value="SUGRTRNSPORT"/>
</dbReference>
<dbReference type="InterPro" id="IPR003663">
    <property type="entry name" value="Sugar/inositol_transpt"/>
</dbReference>
<feature type="transmembrane region" description="Helical" evidence="5">
    <location>
        <begin position="12"/>
        <end position="33"/>
    </location>
</feature>
<dbReference type="SUPFAM" id="SSF103473">
    <property type="entry name" value="MFS general substrate transporter"/>
    <property type="match status" value="1"/>
</dbReference>
<feature type="non-terminal residue" evidence="7">
    <location>
        <position position="1"/>
    </location>
</feature>
<dbReference type="PANTHER" id="PTHR48021:SF47">
    <property type="entry name" value="GH17672P"/>
    <property type="match status" value="1"/>
</dbReference>
<dbReference type="GO" id="GO:0022857">
    <property type="term" value="F:transmembrane transporter activity"/>
    <property type="evidence" value="ECO:0007669"/>
    <property type="project" value="InterPro"/>
</dbReference>
<comment type="subcellular location">
    <subcellularLocation>
        <location evidence="1">Membrane</location>
        <topology evidence="1">Multi-pass membrane protein</topology>
    </subcellularLocation>
</comment>